<sequence length="360" mass="38047">MKKPCSFLLSCLAGAALASTLPPLPPAAPPPPAVPGLLAQAGLDAPVFIGEGAVNFVTGAAGGERVVKGAPYCAEAEQETVQWLADGQGGAPNRVTRRVSTQLCRDGEGRTRQEIGRGGRTLVYLRDPVARESWLLDPERKTARPVGGGHAIAVESALVADHAERLRDWARNVASRARQAASEAGAAGAPLPPLPPPPPGAAQPVVIERTLRSAPGETRREVQVIRLSQEAAPGLEVPTPPPGVQWRAQVLAPRGPATVQALPARDIEGLRAHGERSSWVIEAGKVGNEKPIQILREVWTSPELMLTLQTRDFDPRSGEVNYRLKNLKRGEPDPALMRVPADYARPAPKAPATRSAPAAG</sequence>
<dbReference type="Proteomes" id="UP000285575">
    <property type="component" value="Unassembled WGS sequence"/>
</dbReference>
<dbReference type="EMBL" id="SACR01000001">
    <property type="protein sequence ID" value="RVU49725.1"/>
    <property type="molecule type" value="Genomic_DNA"/>
</dbReference>
<organism evidence="3 4">
    <name type="scientific">Rubrivivax rivuli</name>
    <dbReference type="NCBI Taxonomy" id="1862385"/>
    <lineage>
        <taxon>Bacteria</taxon>
        <taxon>Pseudomonadati</taxon>
        <taxon>Pseudomonadota</taxon>
        <taxon>Betaproteobacteria</taxon>
        <taxon>Burkholderiales</taxon>
        <taxon>Sphaerotilaceae</taxon>
        <taxon>Rubrivivax</taxon>
    </lineage>
</organism>
<comment type="caution">
    <text evidence="3">The sequence shown here is derived from an EMBL/GenBank/DDBJ whole genome shotgun (WGS) entry which is preliminary data.</text>
</comment>
<accession>A0A437RSJ2</accession>
<proteinExistence type="predicted"/>
<keyword evidence="2" id="KW-0732">Signal</keyword>
<feature type="compositionally biased region" description="Pro residues" evidence="1">
    <location>
        <begin position="190"/>
        <end position="201"/>
    </location>
</feature>
<evidence type="ECO:0000313" key="3">
    <source>
        <dbReference type="EMBL" id="RVU49725.1"/>
    </source>
</evidence>
<protein>
    <submittedName>
        <fullName evidence="3">Uncharacterized protein</fullName>
    </submittedName>
</protein>
<gene>
    <name evidence="3" type="ORF">EOE66_04015</name>
</gene>
<feature type="region of interest" description="Disordered" evidence="1">
    <location>
        <begin position="331"/>
        <end position="360"/>
    </location>
</feature>
<evidence type="ECO:0000256" key="2">
    <source>
        <dbReference type="SAM" id="SignalP"/>
    </source>
</evidence>
<dbReference type="AlphaFoldDB" id="A0A437RSJ2"/>
<evidence type="ECO:0000256" key="1">
    <source>
        <dbReference type="SAM" id="MobiDB-lite"/>
    </source>
</evidence>
<feature type="region of interest" description="Disordered" evidence="1">
    <location>
        <begin position="180"/>
        <end position="203"/>
    </location>
</feature>
<dbReference type="OrthoDB" id="115149at2"/>
<reference evidence="3 4" key="1">
    <citation type="submission" date="2019-01" db="EMBL/GenBank/DDBJ databases">
        <authorList>
            <person name="Chen W.-M."/>
        </authorList>
    </citation>
    <scope>NUCLEOTIDE SEQUENCE [LARGE SCALE GENOMIC DNA]</scope>
    <source>
        <strain evidence="3 4">KYPY4</strain>
    </source>
</reference>
<keyword evidence="4" id="KW-1185">Reference proteome</keyword>
<dbReference type="RefSeq" id="WP_128227358.1">
    <property type="nucleotide sequence ID" value="NZ_SACR01000001.1"/>
</dbReference>
<evidence type="ECO:0000313" key="4">
    <source>
        <dbReference type="Proteomes" id="UP000285575"/>
    </source>
</evidence>
<name>A0A437RSJ2_9BURK</name>
<feature type="chain" id="PRO_5019022249" evidence="2">
    <location>
        <begin position="19"/>
        <end position="360"/>
    </location>
</feature>
<feature type="signal peptide" evidence="2">
    <location>
        <begin position="1"/>
        <end position="18"/>
    </location>
</feature>
<feature type="compositionally biased region" description="Low complexity" evidence="1">
    <location>
        <begin position="180"/>
        <end position="189"/>
    </location>
</feature>